<dbReference type="EMBL" id="QOIM01000052">
    <property type="protein sequence ID" value="RCG13576.1"/>
    <property type="molecule type" value="Genomic_DNA"/>
</dbReference>
<dbReference type="GO" id="GO:0006260">
    <property type="term" value="P:DNA replication"/>
    <property type="evidence" value="ECO:0007669"/>
    <property type="project" value="UniProtKB-KW"/>
</dbReference>
<evidence type="ECO:0000256" key="7">
    <source>
        <dbReference type="ARBA" id="ARBA00022801"/>
    </source>
</evidence>
<keyword evidence="9" id="KW-0234">DNA repair</keyword>
<evidence type="ECO:0000256" key="6">
    <source>
        <dbReference type="ARBA" id="ARBA00022763"/>
    </source>
</evidence>
<dbReference type="PROSITE" id="PS00893">
    <property type="entry name" value="NUDIX_BOX"/>
    <property type="match status" value="1"/>
</dbReference>
<sequence>MTESAAVHAQRVVVAAALIESGHLLAARRSAPADLAGFWELPGGKIEPGESPTQAVTRELREELGVEAHALHRIPGEHRLTKNMVLRAWRVCLRQGDPQPLQDHDRLRWLSFHDLYEVPWLPQDLSFVEWVSGELRREEACTQ</sequence>
<comment type="catalytic activity">
    <reaction evidence="10">
        <text>8-oxo-dGTP + H2O = 8-oxo-dGMP + diphosphate + H(+)</text>
        <dbReference type="Rhea" id="RHEA:31575"/>
        <dbReference type="ChEBI" id="CHEBI:15377"/>
        <dbReference type="ChEBI" id="CHEBI:15378"/>
        <dbReference type="ChEBI" id="CHEBI:33019"/>
        <dbReference type="ChEBI" id="CHEBI:63224"/>
        <dbReference type="ChEBI" id="CHEBI:77896"/>
        <dbReference type="EC" id="3.6.1.55"/>
    </reaction>
</comment>
<accession>A0A367E688</accession>
<comment type="caution">
    <text evidence="14">The sequence shown here is derived from an EMBL/GenBank/DDBJ whole genome shotgun (WGS) entry which is preliminary data.</text>
</comment>
<keyword evidence="6" id="KW-0227">DNA damage</keyword>
<evidence type="ECO:0000259" key="13">
    <source>
        <dbReference type="PROSITE" id="PS51462"/>
    </source>
</evidence>
<evidence type="ECO:0000256" key="8">
    <source>
        <dbReference type="ARBA" id="ARBA00022842"/>
    </source>
</evidence>
<organism evidence="14 15">
    <name type="scientific">Streptomyces reniochalinae</name>
    <dbReference type="NCBI Taxonomy" id="2250578"/>
    <lineage>
        <taxon>Bacteria</taxon>
        <taxon>Bacillati</taxon>
        <taxon>Actinomycetota</taxon>
        <taxon>Actinomycetes</taxon>
        <taxon>Kitasatosporales</taxon>
        <taxon>Streptomycetaceae</taxon>
        <taxon>Streptomyces</taxon>
    </lineage>
</organism>
<keyword evidence="5" id="KW-0479">Metal-binding</keyword>
<dbReference type="GO" id="GO:0046872">
    <property type="term" value="F:metal ion binding"/>
    <property type="evidence" value="ECO:0007669"/>
    <property type="project" value="UniProtKB-KW"/>
</dbReference>
<dbReference type="GO" id="GO:0035539">
    <property type="term" value="F:8-oxo-7,8-dihydrodeoxyguanosine triphosphate pyrophosphatase activity"/>
    <property type="evidence" value="ECO:0007669"/>
    <property type="project" value="UniProtKB-EC"/>
</dbReference>
<dbReference type="InterPro" id="IPR015797">
    <property type="entry name" value="NUDIX_hydrolase-like_dom_sf"/>
</dbReference>
<protein>
    <recommendedName>
        <fullName evidence="11">8-oxo-dGTP diphosphatase</fullName>
        <ecNumber evidence="11">3.6.1.55</ecNumber>
    </recommendedName>
</protein>
<dbReference type="Gene3D" id="3.90.79.10">
    <property type="entry name" value="Nucleoside Triphosphate Pyrophosphohydrolase"/>
    <property type="match status" value="1"/>
</dbReference>
<dbReference type="CDD" id="cd03425">
    <property type="entry name" value="NUDIX_MutT_NudA_like"/>
    <property type="match status" value="1"/>
</dbReference>
<keyword evidence="4" id="KW-0235">DNA replication</keyword>
<evidence type="ECO:0000256" key="12">
    <source>
        <dbReference type="RuleBase" id="RU003476"/>
    </source>
</evidence>
<evidence type="ECO:0000256" key="1">
    <source>
        <dbReference type="ARBA" id="ARBA00001946"/>
    </source>
</evidence>
<dbReference type="PROSITE" id="PS51462">
    <property type="entry name" value="NUDIX"/>
    <property type="match status" value="1"/>
</dbReference>
<dbReference type="PANTHER" id="PTHR47707:SF1">
    <property type="entry name" value="NUDIX HYDROLASE FAMILY PROTEIN"/>
    <property type="match status" value="1"/>
</dbReference>
<comment type="cofactor">
    <cofactor evidence="1">
        <name>Mg(2+)</name>
        <dbReference type="ChEBI" id="CHEBI:18420"/>
    </cofactor>
</comment>
<dbReference type="GO" id="GO:0044716">
    <property type="term" value="F:8-oxo-GDP phosphatase activity"/>
    <property type="evidence" value="ECO:0007669"/>
    <property type="project" value="TreeGrafter"/>
</dbReference>
<keyword evidence="3" id="KW-0515">Mutator protein</keyword>
<dbReference type="InterPro" id="IPR020476">
    <property type="entry name" value="Nudix_hydrolase"/>
</dbReference>
<dbReference type="InterPro" id="IPR020084">
    <property type="entry name" value="NUDIX_hydrolase_CS"/>
</dbReference>
<evidence type="ECO:0000256" key="2">
    <source>
        <dbReference type="ARBA" id="ARBA00005582"/>
    </source>
</evidence>
<dbReference type="PANTHER" id="PTHR47707">
    <property type="entry name" value="8-OXO-DGTP DIPHOSPHATASE"/>
    <property type="match status" value="1"/>
</dbReference>
<keyword evidence="15" id="KW-1185">Reference proteome</keyword>
<dbReference type="SUPFAM" id="SSF55811">
    <property type="entry name" value="Nudix"/>
    <property type="match status" value="1"/>
</dbReference>
<dbReference type="Pfam" id="PF00293">
    <property type="entry name" value="NUDIX"/>
    <property type="match status" value="1"/>
</dbReference>
<dbReference type="GO" id="GO:0008413">
    <property type="term" value="F:8-oxo-7,8-dihydroguanosine triphosphate pyrophosphatase activity"/>
    <property type="evidence" value="ECO:0007669"/>
    <property type="project" value="TreeGrafter"/>
</dbReference>
<evidence type="ECO:0000313" key="15">
    <source>
        <dbReference type="Proteomes" id="UP000253507"/>
    </source>
</evidence>
<dbReference type="Proteomes" id="UP000253507">
    <property type="component" value="Unassembled WGS sequence"/>
</dbReference>
<name>A0A367E688_9ACTN</name>
<evidence type="ECO:0000256" key="11">
    <source>
        <dbReference type="ARBA" id="ARBA00038905"/>
    </source>
</evidence>
<dbReference type="GO" id="GO:0044715">
    <property type="term" value="F:8-oxo-dGDP phosphatase activity"/>
    <property type="evidence" value="ECO:0007669"/>
    <property type="project" value="TreeGrafter"/>
</dbReference>
<dbReference type="OrthoDB" id="9810648at2"/>
<dbReference type="InterPro" id="IPR047127">
    <property type="entry name" value="MutT-like"/>
</dbReference>
<reference evidence="14 15" key="1">
    <citation type="submission" date="2018-06" db="EMBL/GenBank/DDBJ databases">
        <title>Streptomyces reniochalinae sp. nov. and Streptomyces diacarnus sp. nov. from marine sponges.</title>
        <authorList>
            <person name="Li L."/>
        </authorList>
    </citation>
    <scope>NUCLEOTIDE SEQUENCE [LARGE SCALE GENOMIC DNA]</scope>
    <source>
        <strain evidence="14 15">LHW50302</strain>
    </source>
</reference>
<dbReference type="PRINTS" id="PR00502">
    <property type="entry name" value="NUDIXFAMILY"/>
</dbReference>
<feature type="domain" description="Nudix hydrolase" evidence="13">
    <location>
        <begin position="9"/>
        <end position="133"/>
    </location>
</feature>
<keyword evidence="7 12" id="KW-0378">Hydrolase</keyword>
<evidence type="ECO:0000313" key="14">
    <source>
        <dbReference type="EMBL" id="RCG13576.1"/>
    </source>
</evidence>
<evidence type="ECO:0000256" key="4">
    <source>
        <dbReference type="ARBA" id="ARBA00022705"/>
    </source>
</evidence>
<evidence type="ECO:0000256" key="3">
    <source>
        <dbReference type="ARBA" id="ARBA00022457"/>
    </source>
</evidence>
<dbReference type="EC" id="3.6.1.55" evidence="11"/>
<dbReference type="RefSeq" id="WP_114019214.1">
    <property type="nucleotide sequence ID" value="NZ_QOIM01000052.1"/>
</dbReference>
<evidence type="ECO:0000256" key="5">
    <source>
        <dbReference type="ARBA" id="ARBA00022723"/>
    </source>
</evidence>
<gene>
    <name evidence="14" type="ORF">DQ392_32020</name>
</gene>
<evidence type="ECO:0000256" key="10">
    <source>
        <dbReference type="ARBA" id="ARBA00035861"/>
    </source>
</evidence>
<dbReference type="AlphaFoldDB" id="A0A367E688"/>
<dbReference type="InterPro" id="IPR000086">
    <property type="entry name" value="NUDIX_hydrolase_dom"/>
</dbReference>
<evidence type="ECO:0000256" key="9">
    <source>
        <dbReference type="ARBA" id="ARBA00023204"/>
    </source>
</evidence>
<keyword evidence="8" id="KW-0460">Magnesium</keyword>
<dbReference type="GO" id="GO:0006281">
    <property type="term" value="P:DNA repair"/>
    <property type="evidence" value="ECO:0007669"/>
    <property type="project" value="UniProtKB-KW"/>
</dbReference>
<proteinExistence type="inferred from homology"/>
<comment type="similarity">
    <text evidence="2 12">Belongs to the Nudix hydrolase family.</text>
</comment>